<proteinExistence type="inferred from homology"/>
<keyword evidence="6" id="KW-0436">Ligase</keyword>
<dbReference type="Proteomes" id="UP000235114">
    <property type="component" value="Unassembled WGS sequence"/>
</dbReference>
<reference evidence="6 8" key="1">
    <citation type="submission" date="2017-11" db="EMBL/GenBank/DDBJ databases">
        <title>Comparitive Functional Genomics of Dry Heat Resistant strains isolated from the Viking Spacecraft.</title>
        <authorList>
            <person name="Seuylemezian A."/>
            <person name="Cooper K."/>
            <person name="Vaishampayan P."/>
        </authorList>
    </citation>
    <scope>NUCLEOTIDE SEQUENCE [LARGE SCALE GENOMIC DNA]</scope>
    <source>
        <strain evidence="6 8">M4.6</strain>
    </source>
</reference>
<protein>
    <recommendedName>
        <fullName evidence="5">5-formyltetrahydrofolate cyclo-ligase</fullName>
        <ecNumber evidence="5">6.3.3.2</ecNumber>
    </recommendedName>
</protein>
<feature type="binding site" evidence="4">
    <location>
        <position position="52"/>
    </location>
    <ligand>
        <name>substrate</name>
    </ligand>
</feature>
<dbReference type="PIRSF" id="PIRSF006806">
    <property type="entry name" value="FTHF_cligase"/>
    <property type="match status" value="1"/>
</dbReference>
<evidence type="ECO:0000313" key="9">
    <source>
        <dbReference type="Proteomes" id="UP000235114"/>
    </source>
</evidence>
<evidence type="ECO:0000256" key="2">
    <source>
        <dbReference type="ARBA" id="ARBA00022741"/>
    </source>
</evidence>
<dbReference type="EMBL" id="PGVD01000013">
    <property type="protein sequence ID" value="PLS00067.1"/>
    <property type="molecule type" value="Genomic_DNA"/>
</dbReference>
<comment type="cofactor">
    <cofactor evidence="5">
        <name>Mg(2+)</name>
        <dbReference type="ChEBI" id="CHEBI:18420"/>
    </cofactor>
</comment>
<evidence type="ECO:0000256" key="4">
    <source>
        <dbReference type="PIRSR" id="PIRSR006806-1"/>
    </source>
</evidence>
<dbReference type="GO" id="GO:0035999">
    <property type="term" value="P:tetrahydrofolate interconversion"/>
    <property type="evidence" value="ECO:0007669"/>
    <property type="project" value="TreeGrafter"/>
</dbReference>
<evidence type="ECO:0000313" key="7">
    <source>
        <dbReference type="EMBL" id="PLS00067.1"/>
    </source>
</evidence>
<dbReference type="EC" id="6.3.3.2" evidence="5"/>
<dbReference type="InterPro" id="IPR024185">
    <property type="entry name" value="FTHF_cligase-like_sf"/>
</dbReference>
<dbReference type="OrthoDB" id="9801938at2"/>
<accession>A0A2N5GR77</accession>
<dbReference type="GO" id="GO:0030272">
    <property type="term" value="F:5-formyltetrahydrofolate cyclo-ligase activity"/>
    <property type="evidence" value="ECO:0007669"/>
    <property type="project" value="UniProtKB-EC"/>
</dbReference>
<keyword evidence="3 4" id="KW-0067">ATP-binding</keyword>
<dbReference type="PANTHER" id="PTHR23407:SF1">
    <property type="entry name" value="5-FORMYLTETRAHYDROFOLATE CYCLO-LIGASE"/>
    <property type="match status" value="1"/>
</dbReference>
<dbReference type="SUPFAM" id="SSF100950">
    <property type="entry name" value="NagB/RpiA/CoA transferase-like"/>
    <property type="match status" value="1"/>
</dbReference>
<comment type="caution">
    <text evidence="6">The sequence shown here is derived from an EMBL/GenBank/DDBJ whole genome shotgun (WGS) entry which is preliminary data.</text>
</comment>
<keyword evidence="9" id="KW-1185">Reference proteome</keyword>
<keyword evidence="5" id="KW-0460">Magnesium</keyword>
<comment type="catalytic activity">
    <reaction evidence="5">
        <text>(6S)-5-formyl-5,6,7,8-tetrahydrofolate + ATP = (6R)-5,10-methenyltetrahydrofolate + ADP + phosphate</text>
        <dbReference type="Rhea" id="RHEA:10488"/>
        <dbReference type="ChEBI" id="CHEBI:30616"/>
        <dbReference type="ChEBI" id="CHEBI:43474"/>
        <dbReference type="ChEBI" id="CHEBI:57455"/>
        <dbReference type="ChEBI" id="CHEBI:57457"/>
        <dbReference type="ChEBI" id="CHEBI:456216"/>
        <dbReference type="EC" id="6.3.3.2"/>
    </reaction>
</comment>
<dbReference type="Proteomes" id="UP000234951">
    <property type="component" value="Unassembled WGS sequence"/>
</dbReference>
<reference evidence="7 9" key="2">
    <citation type="submission" date="2017-12" db="EMBL/GenBank/DDBJ databases">
        <title>Comparative Functional Genomics of Dry Heat Resistant strains isolated from the Viking Spacecraft.</title>
        <authorList>
            <person name="Seuylemezian A."/>
            <person name="Cooper K."/>
            <person name="Vaishampayan P."/>
        </authorList>
    </citation>
    <scope>NUCLEOTIDE SEQUENCE [LARGE SCALE GENOMIC DNA]</scope>
    <source>
        <strain evidence="7 9">ATCC 29669</strain>
    </source>
</reference>
<keyword evidence="2 4" id="KW-0547">Nucleotide-binding</keyword>
<dbReference type="EMBL" id="PGVA01000004">
    <property type="protein sequence ID" value="PLR85948.1"/>
    <property type="molecule type" value="Genomic_DNA"/>
</dbReference>
<dbReference type="NCBIfam" id="TIGR02727">
    <property type="entry name" value="MTHFS_bact"/>
    <property type="match status" value="1"/>
</dbReference>
<dbReference type="GO" id="GO:0046872">
    <property type="term" value="F:metal ion binding"/>
    <property type="evidence" value="ECO:0007669"/>
    <property type="project" value="UniProtKB-KW"/>
</dbReference>
<sequence>MFMNRKNEIRKIVKEQLAILNKPLYEDKSYRIATQLYQDRSWRAAKTIGVTISNFPEVDTYQIIRKAWELGKRVVVPKCIPAQKQLIFRTIESFTDLETVFFGLYEPVEELTTAVDAESIDLVIVPGLAFDRSGFRIGFGGGYYDRFLADYHGGAISLAFQAQLFEELPVEEHDIPVAKIITETAVIVADE</sequence>
<feature type="binding site" evidence="4">
    <location>
        <position position="57"/>
    </location>
    <ligand>
        <name>substrate</name>
    </ligand>
</feature>
<dbReference type="Pfam" id="PF01812">
    <property type="entry name" value="5-FTHF_cyc-lig"/>
    <property type="match status" value="1"/>
</dbReference>
<feature type="binding site" evidence="4">
    <location>
        <begin position="136"/>
        <end position="144"/>
    </location>
    <ligand>
        <name>ATP</name>
        <dbReference type="ChEBI" id="CHEBI:30616"/>
    </ligand>
</feature>
<dbReference type="InterPro" id="IPR002698">
    <property type="entry name" value="FTHF_cligase"/>
</dbReference>
<dbReference type="Gene3D" id="3.40.50.10420">
    <property type="entry name" value="NagB/RpiA/CoA transferase-like"/>
    <property type="match status" value="1"/>
</dbReference>
<comment type="similarity">
    <text evidence="1 5">Belongs to the 5-formyltetrahydrofolate cyclo-ligase family.</text>
</comment>
<name>A0A2N5GR77_9BACI</name>
<evidence type="ECO:0000313" key="6">
    <source>
        <dbReference type="EMBL" id="PLR85948.1"/>
    </source>
</evidence>
<evidence type="ECO:0000256" key="5">
    <source>
        <dbReference type="RuleBase" id="RU361279"/>
    </source>
</evidence>
<gene>
    <name evidence="6" type="ORF">CU635_02620</name>
    <name evidence="7" type="ORF">CVD25_04330</name>
</gene>
<evidence type="ECO:0000256" key="1">
    <source>
        <dbReference type="ARBA" id="ARBA00010638"/>
    </source>
</evidence>
<dbReference type="GO" id="GO:0005524">
    <property type="term" value="F:ATP binding"/>
    <property type="evidence" value="ECO:0007669"/>
    <property type="project" value="UniProtKB-KW"/>
</dbReference>
<dbReference type="PANTHER" id="PTHR23407">
    <property type="entry name" value="ATPASE INHIBITOR/5-FORMYLTETRAHYDROFOLATE CYCLO-LIGASE"/>
    <property type="match status" value="1"/>
</dbReference>
<dbReference type="GO" id="GO:0009396">
    <property type="term" value="P:folic acid-containing compound biosynthetic process"/>
    <property type="evidence" value="ECO:0007669"/>
    <property type="project" value="TreeGrafter"/>
</dbReference>
<dbReference type="AlphaFoldDB" id="A0A2N5GR77"/>
<evidence type="ECO:0000313" key="8">
    <source>
        <dbReference type="Proteomes" id="UP000234951"/>
    </source>
</evidence>
<feature type="binding site" evidence="4">
    <location>
        <begin position="6"/>
        <end position="10"/>
    </location>
    <ligand>
        <name>ATP</name>
        <dbReference type="ChEBI" id="CHEBI:30616"/>
    </ligand>
</feature>
<keyword evidence="5" id="KW-0479">Metal-binding</keyword>
<organism evidence="6 8">
    <name type="scientific">Bacillus canaveralius</name>
    <dbReference type="NCBI Taxonomy" id="1403243"/>
    <lineage>
        <taxon>Bacteria</taxon>
        <taxon>Bacillati</taxon>
        <taxon>Bacillota</taxon>
        <taxon>Bacilli</taxon>
        <taxon>Bacillales</taxon>
        <taxon>Bacillaceae</taxon>
        <taxon>Bacillus</taxon>
    </lineage>
</organism>
<dbReference type="InterPro" id="IPR037171">
    <property type="entry name" value="NagB/RpiA_transferase-like"/>
</dbReference>
<evidence type="ECO:0000256" key="3">
    <source>
        <dbReference type="ARBA" id="ARBA00022840"/>
    </source>
</evidence>